<dbReference type="STRING" id="28885.EI16_12485"/>
<name>A0A066ZMK7_HYDMR</name>
<evidence type="ECO:0000313" key="1">
    <source>
        <dbReference type="EMBL" id="KDN94707.1"/>
    </source>
</evidence>
<reference evidence="1 2" key="1">
    <citation type="submission" date="2014-04" db="EMBL/GenBank/DDBJ databases">
        <title>Draft genome sequence of Hydrogenovibrio marinus MH-110, a model organism for aerobic H2 metabolism.</title>
        <authorList>
            <person name="Cha H.J."/>
            <person name="Jo B.H."/>
            <person name="Hwang B.H."/>
        </authorList>
    </citation>
    <scope>NUCLEOTIDE SEQUENCE [LARGE SCALE GENOMIC DNA]</scope>
    <source>
        <strain evidence="1 2">MH-110</strain>
    </source>
</reference>
<dbReference type="Proteomes" id="UP000027341">
    <property type="component" value="Unassembled WGS sequence"/>
</dbReference>
<accession>A0A066ZMK7</accession>
<evidence type="ECO:0000313" key="2">
    <source>
        <dbReference type="Proteomes" id="UP000027341"/>
    </source>
</evidence>
<sequence>MYQSLEDFASTRQKAVNDGLESRELAALMVEKFAEGMNACGTDKIHQADQLCESIDPNYQKNRRLRYERFATLTLTARQTK</sequence>
<dbReference type="AlphaFoldDB" id="A0A066ZMK7"/>
<gene>
    <name evidence="1" type="ORF">EI16_12485</name>
</gene>
<proteinExistence type="predicted"/>
<keyword evidence="2" id="KW-1185">Reference proteome</keyword>
<dbReference type="EMBL" id="JMIU01000002">
    <property type="protein sequence ID" value="KDN94707.1"/>
    <property type="molecule type" value="Genomic_DNA"/>
</dbReference>
<comment type="caution">
    <text evidence="1">The sequence shown here is derived from an EMBL/GenBank/DDBJ whole genome shotgun (WGS) entry which is preliminary data.</text>
</comment>
<dbReference type="RefSeq" id="WP_029913469.1">
    <property type="nucleotide sequence ID" value="NZ_JMIU01000002.1"/>
</dbReference>
<protein>
    <submittedName>
        <fullName evidence="1">Uncharacterized protein</fullName>
    </submittedName>
</protein>
<organism evidence="1 2">
    <name type="scientific">Hydrogenovibrio marinus</name>
    <dbReference type="NCBI Taxonomy" id="28885"/>
    <lineage>
        <taxon>Bacteria</taxon>
        <taxon>Pseudomonadati</taxon>
        <taxon>Pseudomonadota</taxon>
        <taxon>Gammaproteobacteria</taxon>
        <taxon>Thiotrichales</taxon>
        <taxon>Piscirickettsiaceae</taxon>
        <taxon>Hydrogenovibrio</taxon>
    </lineage>
</organism>